<dbReference type="PANTHER" id="PTHR43401:SF2">
    <property type="entry name" value="L-THREONINE 3-DEHYDROGENASE"/>
    <property type="match status" value="1"/>
</dbReference>
<dbReference type="GO" id="GO:0046872">
    <property type="term" value="F:metal ion binding"/>
    <property type="evidence" value="ECO:0007669"/>
    <property type="project" value="UniProtKB-KW"/>
</dbReference>
<accession>A0A369TG70</accession>
<dbReference type="Pfam" id="PF00107">
    <property type="entry name" value="ADH_zinc_N"/>
    <property type="match status" value="1"/>
</dbReference>
<protein>
    <recommendedName>
        <fullName evidence="4">Enoyl reductase (ER) domain-containing protein</fullName>
    </recommendedName>
</protein>
<organism evidence="5 6">
    <name type="scientific">Ferruginivarius sediminum</name>
    <dbReference type="NCBI Taxonomy" id="2661937"/>
    <lineage>
        <taxon>Bacteria</taxon>
        <taxon>Pseudomonadati</taxon>
        <taxon>Pseudomonadota</taxon>
        <taxon>Alphaproteobacteria</taxon>
        <taxon>Rhodospirillales</taxon>
        <taxon>Rhodospirillaceae</taxon>
        <taxon>Ferruginivarius</taxon>
    </lineage>
</organism>
<dbReference type="AlphaFoldDB" id="A0A369TG70"/>
<evidence type="ECO:0000256" key="1">
    <source>
        <dbReference type="ARBA" id="ARBA00022723"/>
    </source>
</evidence>
<dbReference type="InterPro" id="IPR036291">
    <property type="entry name" value="NAD(P)-bd_dom_sf"/>
</dbReference>
<dbReference type="InterPro" id="IPR013149">
    <property type="entry name" value="ADH-like_C"/>
</dbReference>
<sequence length="342" mass="36541">MEQHQVAVFTGPGEVELRREDVPVLGRGEALVRLRACALCTMEQRLWQGRQSDYPIAPGHEAAGVVEAVHGEGVLSAVPGDPVAVAFLDRCMQCDNCRRGETHLCTGKMAGRAPGRFRRIGGLSEYAVVPAWKLFRMPADLSFDEIALSEPVACVVHSIHKGKLRLGDDVLVIGGGTMGHLHVRLARLRGARVFLSEPSPEKRELALAHGAHAAFAPEEAAEVLREATGGRGVDAVFVTFGSAATAAQASESVRNGGRIVYYGSFPGDAEVGLGPSALHRREIVLDGARSQTMEDWSEATRLLANGILDLGYLVSARYPLADLGKALQHAVDASAFRIVVNA</sequence>
<dbReference type="InterPro" id="IPR020843">
    <property type="entry name" value="ER"/>
</dbReference>
<dbReference type="Pfam" id="PF08240">
    <property type="entry name" value="ADH_N"/>
    <property type="match status" value="1"/>
</dbReference>
<keyword evidence="2" id="KW-0862">Zinc</keyword>
<dbReference type="EMBL" id="QPMH01000008">
    <property type="protein sequence ID" value="RDD61896.1"/>
    <property type="molecule type" value="Genomic_DNA"/>
</dbReference>
<feature type="domain" description="Enoyl reductase (ER)" evidence="4">
    <location>
        <begin position="11"/>
        <end position="340"/>
    </location>
</feature>
<dbReference type="SUPFAM" id="SSF51735">
    <property type="entry name" value="NAD(P)-binding Rossmann-fold domains"/>
    <property type="match status" value="1"/>
</dbReference>
<evidence type="ECO:0000256" key="2">
    <source>
        <dbReference type="ARBA" id="ARBA00022833"/>
    </source>
</evidence>
<dbReference type="GO" id="GO:0016491">
    <property type="term" value="F:oxidoreductase activity"/>
    <property type="evidence" value="ECO:0007669"/>
    <property type="project" value="UniProtKB-KW"/>
</dbReference>
<evidence type="ECO:0000313" key="5">
    <source>
        <dbReference type="EMBL" id="RDD61896.1"/>
    </source>
</evidence>
<comment type="caution">
    <text evidence="5">The sequence shown here is derived from an EMBL/GenBank/DDBJ whole genome shotgun (WGS) entry which is preliminary data.</text>
</comment>
<dbReference type="Gene3D" id="3.90.180.10">
    <property type="entry name" value="Medium-chain alcohol dehydrogenases, catalytic domain"/>
    <property type="match status" value="1"/>
</dbReference>
<name>A0A369TG70_9PROT</name>
<dbReference type="SUPFAM" id="SSF50129">
    <property type="entry name" value="GroES-like"/>
    <property type="match status" value="1"/>
</dbReference>
<dbReference type="PANTHER" id="PTHR43401">
    <property type="entry name" value="L-THREONINE 3-DEHYDROGENASE"/>
    <property type="match status" value="1"/>
</dbReference>
<evidence type="ECO:0000259" key="4">
    <source>
        <dbReference type="SMART" id="SM00829"/>
    </source>
</evidence>
<evidence type="ECO:0000256" key="3">
    <source>
        <dbReference type="ARBA" id="ARBA00023002"/>
    </source>
</evidence>
<dbReference type="RefSeq" id="WP_114582140.1">
    <property type="nucleotide sequence ID" value="NZ_QPMH01000008.1"/>
</dbReference>
<keyword evidence="1" id="KW-0479">Metal-binding</keyword>
<dbReference type="InterPro" id="IPR050129">
    <property type="entry name" value="Zn_alcohol_dh"/>
</dbReference>
<reference evidence="5 6" key="1">
    <citation type="submission" date="2018-07" db="EMBL/GenBank/DDBJ databases">
        <title>Venubactetium sediminum gen. nov., sp. nov., isolated from a marine solar saltern.</title>
        <authorList>
            <person name="Wang S."/>
        </authorList>
    </citation>
    <scope>NUCLEOTIDE SEQUENCE [LARGE SCALE GENOMIC DNA]</scope>
    <source>
        <strain evidence="5 6">WD2A32</strain>
    </source>
</reference>
<dbReference type="InterPro" id="IPR011032">
    <property type="entry name" value="GroES-like_sf"/>
</dbReference>
<keyword evidence="3" id="KW-0560">Oxidoreductase</keyword>
<gene>
    <name evidence="5" type="ORF">DRB17_10415</name>
</gene>
<dbReference type="InterPro" id="IPR013154">
    <property type="entry name" value="ADH-like_N"/>
</dbReference>
<evidence type="ECO:0000313" key="6">
    <source>
        <dbReference type="Proteomes" id="UP000253941"/>
    </source>
</evidence>
<keyword evidence="6" id="KW-1185">Reference proteome</keyword>
<dbReference type="Proteomes" id="UP000253941">
    <property type="component" value="Unassembled WGS sequence"/>
</dbReference>
<proteinExistence type="predicted"/>
<dbReference type="Gene3D" id="3.40.50.720">
    <property type="entry name" value="NAD(P)-binding Rossmann-like Domain"/>
    <property type="match status" value="1"/>
</dbReference>
<dbReference type="SMART" id="SM00829">
    <property type="entry name" value="PKS_ER"/>
    <property type="match status" value="1"/>
</dbReference>